<dbReference type="AlphaFoldDB" id="A0A1H6D5S0"/>
<dbReference type="RefSeq" id="WP_093349922.1">
    <property type="nucleotide sequence ID" value="NZ_FNVB01000005.1"/>
</dbReference>
<accession>A0A1I1PTA1</accession>
<dbReference type="EMBL" id="FNVB01000005">
    <property type="protein sequence ID" value="SEG80737.1"/>
    <property type="molecule type" value="Genomic_DNA"/>
</dbReference>
<accession>A0A1H6D5S0</accession>
<evidence type="ECO:0000313" key="4">
    <source>
        <dbReference type="Proteomes" id="UP000236729"/>
    </source>
</evidence>
<evidence type="ECO:0000313" key="1">
    <source>
        <dbReference type="EMBL" id="SEG80737.1"/>
    </source>
</evidence>
<name>A0A1H6D5S0_9PSEU</name>
<organism evidence="1 4">
    <name type="scientific">Saccharopolyspora kobensis</name>
    <dbReference type="NCBI Taxonomy" id="146035"/>
    <lineage>
        <taxon>Bacteria</taxon>
        <taxon>Bacillati</taxon>
        <taxon>Actinomycetota</taxon>
        <taxon>Actinomycetes</taxon>
        <taxon>Pseudonocardiales</taxon>
        <taxon>Pseudonocardiaceae</taxon>
        <taxon>Saccharopolyspora</taxon>
    </lineage>
</organism>
<keyword evidence="3" id="KW-1185">Reference proteome</keyword>
<evidence type="ECO:0000313" key="2">
    <source>
        <dbReference type="EMBL" id="SFD13076.1"/>
    </source>
</evidence>
<dbReference type="EMBL" id="FOME01000002">
    <property type="protein sequence ID" value="SFD13076.1"/>
    <property type="molecule type" value="Genomic_DNA"/>
</dbReference>
<reference evidence="1" key="2">
    <citation type="submission" date="2016-10" db="EMBL/GenBank/DDBJ databases">
        <authorList>
            <person name="de Groot N.N."/>
        </authorList>
    </citation>
    <scope>NUCLEOTIDE SEQUENCE [LARGE SCALE GENOMIC DNA]</scope>
    <source>
        <strain evidence="1">ATCC 20501</strain>
    </source>
</reference>
<sequence>MAGVEEVRAGITQANQNMRDSVGALQQASEMLEQAQSALLNATQGSAQEDMQHAHGAIVHVMQTIASAQDMIQNTMTSAEAYAGRL</sequence>
<gene>
    <name evidence="1" type="ORF">SAMN02982929_04043</name>
    <name evidence="2" type="ORF">SAMN05216506_102638</name>
</gene>
<reference evidence="3 4" key="1">
    <citation type="submission" date="2016-10" db="EMBL/GenBank/DDBJ databases">
        <authorList>
            <person name="Varghese N."/>
            <person name="Submissions S."/>
        </authorList>
    </citation>
    <scope>NUCLEOTIDE SEQUENCE [LARGE SCALE GENOMIC DNA]</scope>
    <source>
        <strain evidence="4">ATCC 20501</strain>
        <strain evidence="2 3">CGMCC 4.3529</strain>
    </source>
</reference>
<evidence type="ECO:0000313" key="3">
    <source>
        <dbReference type="Proteomes" id="UP000199690"/>
    </source>
</evidence>
<dbReference type="Proteomes" id="UP000199690">
    <property type="component" value="Unassembled WGS sequence"/>
</dbReference>
<protein>
    <submittedName>
        <fullName evidence="1">Uncharacterized protein</fullName>
    </submittedName>
</protein>
<dbReference type="Proteomes" id="UP000236729">
    <property type="component" value="Unassembled WGS sequence"/>
</dbReference>
<proteinExistence type="predicted"/>
<dbReference type="SMR" id="A0A1H6D5S0"/>